<name>A0A6G8QDH2_9ACTN</name>
<proteinExistence type="predicted"/>
<dbReference type="Proteomes" id="UP000501452">
    <property type="component" value="Chromosome"/>
</dbReference>
<gene>
    <name evidence="1" type="ORF">GBA63_19030</name>
</gene>
<evidence type="ECO:0000313" key="2">
    <source>
        <dbReference type="Proteomes" id="UP000501452"/>
    </source>
</evidence>
<evidence type="ECO:0008006" key="3">
    <source>
        <dbReference type="Google" id="ProtNLM"/>
    </source>
</evidence>
<organism evidence="1 2">
    <name type="scientific">Rubrobacter tropicus</name>
    <dbReference type="NCBI Taxonomy" id="2653851"/>
    <lineage>
        <taxon>Bacteria</taxon>
        <taxon>Bacillati</taxon>
        <taxon>Actinomycetota</taxon>
        <taxon>Rubrobacteria</taxon>
        <taxon>Rubrobacterales</taxon>
        <taxon>Rubrobacteraceae</taxon>
        <taxon>Rubrobacter</taxon>
    </lineage>
</organism>
<protein>
    <recommendedName>
        <fullName evidence="3">Nucleotidyltransferase</fullName>
    </recommendedName>
</protein>
<dbReference type="EMBL" id="CP045119">
    <property type="protein sequence ID" value="QIN84503.1"/>
    <property type="molecule type" value="Genomic_DNA"/>
</dbReference>
<sequence length="315" mass="34372">MIVEEEFDTLRTFGSGSLAHATQNDPLNDADAGVVLDRRVYEDLGPDGEGPRAMVETVRGVLRTRLKEKYPKVSFFTGGHRAIRVNFMEPIQPGGDNFTADLIVAIRRYEGRLYIPDLDEDGWDPSDPEPHVELIVARNKKTDSRFARILRLAKHANAHNGKTIVSFNVAALGLEAVAEKVSLPEGLALFLRHAADSLNEGLTEDPAGVSGPIKMNVPRRKDAARKFKGLAELAEQALEFDADGQTAQAQRNWSKVLPVAVNPPKGEDLEAEIAAGARKGNGWVYRGAGGLSVSGKLREDIPSARSFGDKNQQTR</sequence>
<dbReference type="KEGG" id="rub:GBA63_19030"/>
<evidence type="ECO:0000313" key="1">
    <source>
        <dbReference type="EMBL" id="QIN84503.1"/>
    </source>
</evidence>
<reference evidence="1 2" key="1">
    <citation type="submission" date="2019-10" db="EMBL/GenBank/DDBJ databases">
        <title>Rubrobacter sp nov SCSIO 52090 isolated from a deep-sea sediment in the South China Sea.</title>
        <authorList>
            <person name="Chen R.W."/>
        </authorList>
    </citation>
    <scope>NUCLEOTIDE SEQUENCE [LARGE SCALE GENOMIC DNA]</scope>
    <source>
        <strain evidence="1 2">SCSIO 52909</strain>
    </source>
</reference>
<dbReference type="RefSeq" id="WP_166178751.1">
    <property type="nucleotide sequence ID" value="NZ_CP045119.1"/>
</dbReference>
<accession>A0A6G8QDH2</accession>
<keyword evidence="2" id="KW-1185">Reference proteome</keyword>
<dbReference type="AlphaFoldDB" id="A0A6G8QDH2"/>